<reference evidence="2 3" key="1">
    <citation type="submission" date="2018-07" db="EMBL/GenBank/DDBJ databases">
        <title>Genomic Encyclopedia of Type Strains, Phase IV (KMG-IV): sequencing the most valuable type-strain genomes for metagenomic binning, comparative biology and taxonomic classification.</title>
        <authorList>
            <person name="Goeker M."/>
        </authorList>
    </citation>
    <scope>NUCLEOTIDE SEQUENCE [LARGE SCALE GENOMIC DNA]</scope>
    <source>
        <strain evidence="2 3">DSM 21634</strain>
    </source>
</reference>
<gene>
    <name evidence="2" type="ORF">DES41_11176</name>
</gene>
<evidence type="ECO:0000313" key="3">
    <source>
        <dbReference type="Proteomes" id="UP000252884"/>
    </source>
</evidence>
<dbReference type="Proteomes" id="UP000252884">
    <property type="component" value="Unassembled WGS sequence"/>
</dbReference>
<dbReference type="EMBL" id="QPJK01000011">
    <property type="protein sequence ID" value="RCW66118.1"/>
    <property type="molecule type" value="Genomic_DNA"/>
</dbReference>
<dbReference type="AlphaFoldDB" id="A0A368XGH0"/>
<evidence type="ECO:0000313" key="2">
    <source>
        <dbReference type="EMBL" id="RCW66118.1"/>
    </source>
</evidence>
<proteinExistence type="predicted"/>
<name>A0A368XGH0_9BURK</name>
<protein>
    <submittedName>
        <fullName evidence="2">Uncharacterized protein</fullName>
    </submittedName>
</protein>
<feature type="region of interest" description="Disordered" evidence="1">
    <location>
        <begin position="1"/>
        <end position="39"/>
    </location>
</feature>
<comment type="caution">
    <text evidence="2">The sequence shown here is derived from an EMBL/GenBank/DDBJ whole genome shotgun (WGS) entry which is preliminary data.</text>
</comment>
<sequence length="66" mass="7208">MNTHIPNVHVPDVKSRPVPSSAFPHAKSRPSERGTPSKPFRIYGKVQSPACEREAALLNVAVLGYN</sequence>
<keyword evidence="3" id="KW-1185">Reference proteome</keyword>
<accession>A0A368XGH0</accession>
<organism evidence="2 3">
    <name type="scientific">Pseudorhodoferax soli</name>
    <dbReference type="NCBI Taxonomy" id="545864"/>
    <lineage>
        <taxon>Bacteria</taxon>
        <taxon>Pseudomonadati</taxon>
        <taxon>Pseudomonadota</taxon>
        <taxon>Betaproteobacteria</taxon>
        <taxon>Burkholderiales</taxon>
        <taxon>Comamonadaceae</taxon>
    </lineage>
</organism>
<evidence type="ECO:0000256" key="1">
    <source>
        <dbReference type="SAM" id="MobiDB-lite"/>
    </source>
</evidence>
<dbReference type="RefSeq" id="WP_147282994.1">
    <property type="nucleotide sequence ID" value="NZ_QPJK01000011.1"/>
</dbReference>